<evidence type="ECO:0000313" key="4">
    <source>
        <dbReference type="Proteomes" id="UP000182259"/>
    </source>
</evidence>
<accession>A0A1L0D787</accession>
<name>A0A1L0D787_9ASCO</name>
<dbReference type="Proteomes" id="UP000182259">
    <property type="component" value="Chromosome II"/>
</dbReference>
<evidence type="ECO:0000313" key="5">
    <source>
        <dbReference type="Proteomes" id="UP000182334"/>
    </source>
</evidence>
<evidence type="ECO:0000313" key="2">
    <source>
        <dbReference type="EMBL" id="SGZ51528.1"/>
    </source>
</evidence>
<protein>
    <submittedName>
        <fullName evidence="2">CIC11C00000004083</fullName>
    </submittedName>
    <submittedName>
        <fullName evidence="3">CIC11C00000005613</fullName>
    </submittedName>
</protein>
<gene>
    <name evidence="3" type="ORF">SAMEA4029009_CIC11G00000005613</name>
    <name evidence="2" type="ORF">SAMEA4029010_CIC11G00000004083</name>
</gene>
<reference evidence="4 5" key="1">
    <citation type="submission" date="2016-10" db="EMBL/GenBank/DDBJ databases">
        <authorList>
            <person name="de Groot N.N."/>
        </authorList>
    </citation>
    <scope>NUCLEOTIDE SEQUENCE [LARGE SCALE GENOMIC DNA]</scope>
    <source>
        <strain evidence="2 5">CBS 141442</strain>
        <strain evidence="3 4">PYCC 4715</strain>
    </source>
</reference>
<dbReference type="EMBL" id="LT635765">
    <property type="protein sequence ID" value="SGZ52388.1"/>
    <property type="molecule type" value="Genomic_DNA"/>
</dbReference>
<feature type="region of interest" description="Disordered" evidence="1">
    <location>
        <begin position="45"/>
        <end position="68"/>
    </location>
</feature>
<keyword evidence="5" id="KW-1185">Reference proteome</keyword>
<dbReference type="AlphaFoldDB" id="A0A1L0D787"/>
<dbReference type="EMBL" id="LT635758">
    <property type="protein sequence ID" value="SGZ51528.1"/>
    <property type="molecule type" value="Genomic_DNA"/>
</dbReference>
<evidence type="ECO:0000313" key="3">
    <source>
        <dbReference type="EMBL" id="SGZ52388.1"/>
    </source>
</evidence>
<evidence type="ECO:0000256" key="1">
    <source>
        <dbReference type="SAM" id="MobiDB-lite"/>
    </source>
</evidence>
<dbReference type="Proteomes" id="UP000182334">
    <property type="component" value="Chromosome III"/>
</dbReference>
<organism evidence="3 4">
    <name type="scientific">Sungouiella intermedia</name>
    <dbReference type="NCBI Taxonomy" id="45354"/>
    <lineage>
        <taxon>Eukaryota</taxon>
        <taxon>Fungi</taxon>
        <taxon>Dikarya</taxon>
        <taxon>Ascomycota</taxon>
        <taxon>Saccharomycotina</taxon>
        <taxon>Pichiomycetes</taxon>
        <taxon>Metschnikowiaceae</taxon>
        <taxon>Sungouiella</taxon>
    </lineage>
</organism>
<sequence>MAKHHDHPKFQCHSNTSPLRFISANHWLISPNWLVHNAPTSLAGCGASFGRSSPHPQPSLQAVKPNLW</sequence>
<proteinExistence type="predicted"/>